<organism evidence="2 3">
    <name type="scientific">Salinispora arenicola</name>
    <dbReference type="NCBI Taxonomy" id="168697"/>
    <lineage>
        <taxon>Bacteria</taxon>
        <taxon>Bacillati</taxon>
        <taxon>Actinomycetota</taxon>
        <taxon>Actinomycetes</taxon>
        <taxon>Micromonosporales</taxon>
        <taxon>Micromonosporaceae</taxon>
        <taxon>Salinispora</taxon>
    </lineage>
</organism>
<evidence type="ECO:0000256" key="1">
    <source>
        <dbReference type="SAM" id="MobiDB-lite"/>
    </source>
</evidence>
<dbReference type="EMBL" id="VFOL01000001">
    <property type="protein sequence ID" value="TQL35058.1"/>
    <property type="molecule type" value="Genomic_DNA"/>
</dbReference>
<dbReference type="Proteomes" id="UP000315983">
    <property type="component" value="Unassembled WGS sequence"/>
</dbReference>
<dbReference type="RefSeq" id="WP_026254807.1">
    <property type="nucleotide sequence ID" value="NZ_BOQM01000007.1"/>
</dbReference>
<protein>
    <submittedName>
        <fullName evidence="2">Uncharacterized protein</fullName>
    </submittedName>
</protein>
<feature type="compositionally biased region" description="Basic and acidic residues" evidence="1">
    <location>
        <begin position="35"/>
        <end position="48"/>
    </location>
</feature>
<accession>A0A542XGV2</accession>
<comment type="caution">
    <text evidence="2">The sequence shown here is derived from an EMBL/GenBank/DDBJ whole genome shotgun (WGS) entry which is preliminary data.</text>
</comment>
<reference evidence="2 3" key="1">
    <citation type="submission" date="2019-06" db="EMBL/GenBank/DDBJ databases">
        <title>Sequencing the genomes of 1000 actinobacteria strains.</title>
        <authorList>
            <person name="Klenk H.-P."/>
        </authorList>
    </citation>
    <scope>NUCLEOTIDE SEQUENCE [LARGE SCALE GENOMIC DNA]</scope>
    <source>
        <strain evidence="2 3">DSM 44819</strain>
    </source>
</reference>
<gene>
    <name evidence="2" type="ORF">FB564_0077</name>
</gene>
<sequence length="91" mass="10131">MRTAQLPRHHRTSTECGPPVLTRFLVVLTDVRAQDGGRDERASPERRRQVVGASSREAAERIAGAFMALGMVRAGRQRVKLIAIGRRRVRG</sequence>
<dbReference type="AlphaFoldDB" id="A0A542XGV2"/>
<evidence type="ECO:0000313" key="2">
    <source>
        <dbReference type="EMBL" id="TQL35058.1"/>
    </source>
</evidence>
<evidence type="ECO:0000313" key="3">
    <source>
        <dbReference type="Proteomes" id="UP000315983"/>
    </source>
</evidence>
<feature type="region of interest" description="Disordered" evidence="1">
    <location>
        <begin position="35"/>
        <end position="54"/>
    </location>
</feature>
<dbReference type="GeneID" id="93769450"/>
<proteinExistence type="predicted"/>
<name>A0A542XGV2_SALAC</name>